<dbReference type="InterPro" id="IPR050397">
    <property type="entry name" value="Env_Response_Regulators"/>
</dbReference>
<keyword evidence="7" id="KW-1185">Reference proteome</keyword>
<dbReference type="PANTHER" id="PTHR24567">
    <property type="entry name" value="CRP FAMILY TRANSCRIPTIONAL REGULATORY PROTEIN"/>
    <property type="match status" value="1"/>
</dbReference>
<dbReference type="SUPFAM" id="SSF51206">
    <property type="entry name" value="cAMP-binding domain-like"/>
    <property type="match status" value="1"/>
</dbReference>
<evidence type="ECO:0000313" key="6">
    <source>
        <dbReference type="EMBL" id="GLR64017.1"/>
    </source>
</evidence>
<feature type="domain" description="HTH crp-type" evidence="5">
    <location>
        <begin position="184"/>
        <end position="255"/>
    </location>
</feature>
<accession>A0ABQ5ZYC4</accession>
<dbReference type="PRINTS" id="PR00034">
    <property type="entry name" value="HTHCRP"/>
</dbReference>
<dbReference type="Pfam" id="PF13545">
    <property type="entry name" value="HTH_Crp_2"/>
    <property type="match status" value="1"/>
</dbReference>
<sequence length="264" mass="29933">MNQPKVNFTATRKPIRNCVLPSIACKKHSNLGPVNGLCDMRCLVRSHPLFKKINKADFEIILTKARHHELQTHTSIYSEGEVCERFYLVIEGAVKLFTLAEDGTERIVGNATKLQAIGEHEVFTDEKTFGHFAETTTPTRLISFSAQLYLKTLERNNLSALSFLSYLAEKRSKHFTEIEVVTTGNARQRVITYLKSICDKNTLATTSNIVLPIPKYQIASYLGMKPETFSRILSDLKENNLISTNKREIIINDPELFLTNNLIL</sequence>
<dbReference type="Gene3D" id="1.10.10.10">
    <property type="entry name" value="Winged helix-like DNA-binding domain superfamily/Winged helix DNA-binding domain"/>
    <property type="match status" value="1"/>
</dbReference>
<protein>
    <submittedName>
        <fullName evidence="6">Transcriptional regulator</fullName>
    </submittedName>
</protein>
<dbReference type="Gene3D" id="2.60.120.10">
    <property type="entry name" value="Jelly Rolls"/>
    <property type="match status" value="1"/>
</dbReference>
<dbReference type="Pfam" id="PF00027">
    <property type="entry name" value="cNMP_binding"/>
    <property type="match status" value="1"/>
</dbReference>
<evidence type="ECO:0000256" key="3">
    <source>
        <dbReference type="ARBA" id="ARBA00023163"/>
    </source>
</evidence>
<feature type="domain" description="Cyclic nucleotide-binding" evidence="4">
    <location>
        <begin position="49"/>
        <end position="153"/>
    </location>
</feature>
<evidence type="ECO:0000256" key="1">
    <source>
        <dbReference type="ARBA" id="ARBA00023015"/>
    </source>
</evidence>
<dbReference type="Proteomes" id="UP001156682">
    <property type="component" value="Unassembled WGS sequence"/>
</dbReference>
<dbReference type="InterPro" id="IPR000595">
    <property type="entry name" value="cNMP-bd_dom"/>
</dbReference>
<proteinExistence type="predicted"/>
<evidence type="ECO:0000259" key="5">
    <source>
        <dbReference type="PROSITE" id="PS51063"/>
    </source>
</evidence>
<evidence type="ECO:0000256" key="2">
    <source>
        <dbReference type="ARBA" id="ARBA00023125"/>
    </source>
</evidence>
<keyword evidence="1" id="KW-0805">Transcription regulation</keyword>
<keyword evidence="2" id="KW-0238">DNA-binding</keyword>
<evidence type="ECO:0000259" key="4">
    <source>
        <dbReference type="PROSITE" id="PS50042"/>
    </source>
</evidence>
<dbReference type="CDD" id="cd00038">
    <property type="entry name" value="CAP_ED"/>
    <property type="match status" value="1"/>
</dbReference>
<dbReference type="PANTHER" id="PTHR24567:SF68">
    <property type="entry name" value="DNA-BINDING TRANSCRIPTIONAL DUAL REGULATOR CRP"/>
    <property type="match status" value="1"/>
</dbReference>
<keyword evidence="3" id="KW-0804">Transcription</keyword>
<dbReference type="SMART" id="SM00419">
    <property type="entry name" value="HTH_CRP"/>
    <property type="match status" value="1"/>
</dbReference>
<dbReference type="InterPro" id="IPR014710">
    <property type="entry name" value="RmlC-like_jellyroll"/>
</dbReference>
<reference evidence="7" key="1">
    <citation type="journal article" date="2019" name="Int. J. Syst. Evol. Microbiol.">
        <title>The Global Catalogue of Microorganisms (GCM) 10K type strain sequencing project: providing services to taxonomists for standard genome sequencing and annotation.</title>
        <authorList>
            <consortium name="The Broad Institute Genomics Platform"/>
            <consortium name="The Broad Institute Genome Sequencing Center for Infectious Disease"/>
            <person name="Wu L."/>
            <person name="Ma J."/>
        </authorList>
    </citation>
    <scope>NUCLEOTIDE SEQUENCE [LARGE SCALE GENOMIC DNA]</scope>
    <source>
        <strain evidence="7">NBRC 100033</strain>
    </source>
</reference>
<dbReference type="InterPro" id="IPR036388">
    <property type="entry name" value="WH-like_DNA-bd_sf"/>
</dbReference>
<dbReference type="EMBL" id="BSOR01000026">
    <property type="protein sequence ID" value="GLR64017.1"/>
    <property type="molecule type" value="Genomic_DNA"/>
</dbReference>
<evidence type="ECO:0000313" key="7">
    <source>
        <dbReference type="Proteomes" id="UP001156682"/>
    </source>
</evidence>
<name>A0ABQ5ZYC4_9GAMM</name>
<dbReference type="RefSeq" id="WP_027850792.1">
    <property type="nucleotide sequence ID" value="NZ_BSOR01000026.1"/>
</dbReference>
<dbReference type="PROSITE" id="PS50042">
    <property type="entry name" value="CNMP_BINDING_3"/>
    <property type="match status" value="1"/>
</dbReference>
<dbReference type="InterPro" id="IPR018490">
    <property type="entry name" value="cNMP-bd_dom_sf"/>
</dbReference>
<dbReference type="SUPFAM" id="SSF46785">
    <property type="entry name" value="Winged helix' DNA-binding domain"/>
    <property type="match status" value="1"/>
</dbReference>
<gene>
    <name evidence="6" type="primary">dnr</name>
    <name evidence="6" type="ORF">GCM10007878_14550</name>
</gene>
<comment type="caution">
    <text evidence="6">The sequence shown here is derived from an EMBL/GenBank/DDBJ whole genome shotgun (WGS) entry which is preliminary data.</text>
</comment>
<organism evidence="6 7">
    <name type="scientific">Marinospirillum insulare</name>
    <dbReference type="NCBI Taxonomy" id="217169"/>
    <lineage>
        <taxon>Bacteria</taxon>
        <taxon>Pseudomonadati</taxon>
        <taxon>Pseudomonadota</taxon>
        <taxon>Gammaproteobacteria</taxon>
        <taxon>Oceanospirillales</taxon>
        <taxon>Oceanospirillaceae</taxon>
        <taxon>Marinospirillum</taxon>
    </lineage>
</organism>
<dbReference type="PROSITE" id="PS51063">
    <property type="entry name" value="HTH_CRP_2"/>
    <property type="match status" value="1"/>
</dbReference>
<dbReference type="InterPro" id="IPR012318">
    <property type="entry name" value="HTH_CRP"/>
</dbReference>
<dbReference type="SMART" id="SM00100">
    <property type="entry name" value="cNMP"/>
    <property type="match status" value="1"/>
</dbReference>
<dbReference type="InterPro" id="IPR036390">
    <property type="entry name" value="WH_DNA-bd_sf"/>
</dbReference>